<dbReference type="SUPFAM" id="SSF48097">
    <property type="entry name" value="Regulator of G-protein signaling, RGS"/>
    <property type="match status" value="1"/>
</dbReference>
<feature type="non-terminal residue" evidence="3">
    <location>
        <position position="1"/>
    </location>
</feature>
<dbReference type="InterPro" id="IPR036305">
    <property type="entry name" value="RGS_sf"/>
</dbReference>
<accession>A0A9P6WNJ6</accession>
<evidence type="ECO:0000313" key="3">
    <source>
        <dbReference type="EMBL" id="KAG0688973.1"/>
    </source>
</evidence>
<feature type="domain" description="RGS" evidence="2">
    <location>
        <begin position="84"/>
        <end position="111"/>
    </location>
</feature>
<proteinExistence type="predicted"/>
<name>A0A9P6WNJ6_9ASCO</name>
<organism evidence="3 4">
    <name type="scientific">Pichia californica</name>
    <dbReference type="NCBI Taxonomy" id="460514"/>
    <lineage>
        <taxon>Eukaryota</taxon>
        <taxon>Fungi</taxon>
        <taxon>Dikarya</taxon>
        <taxon>Ascomycota</taxon>
        <taxon>Saccharomycotina</taxon>
        <taxon>Pichiomycetes</taxon>
        <taxon>Pichiales</taxon>
        <taxon>Pichiaceae</taxon>
        <taxon>Pichia</taxon>
    </lineage>
</organism>
<dbReference type="Gene3D" id="1.10.167.10">
    <property type="entry name" value="Regulator of G-protein Signalling 4, domain 2"/>
    <property type="match status" value="1"/>
</dbReference>
<sequence>SDLNKILSNENNIDEKSNHSSNTKNEVLEDNITAKVSKKPITPHPELTLNLKHLRDINQSVAVSPTDILFGPKLKFLDEISIFYEDIRKKVYRMMETDSLGKFLESNEFKENYSSF</sequence>
<dbReference type="InterPro" id="IPR016137">
    <property type="entry name" value="RGS"/>
</dbReference>
<comment type="caution">
    <text evidence="3">The sequence shown here is derived from an EMBL/GenBank/DDBJ whole genome shotgun (WGS) entry which is preliminary data.</text>
</comment>
<dbReference type="InterPro" id="IPR044926">
    <property type="entry name" value="RGS_subdomain_2"/>
</dbReference>
<reference evidence="3" key="1">
    <citation type="submission" date="2020-11" db="EMBL/GenBank/DDBJ databases">
        <title>Kefir isolates.</title>
        <authorList>
            <person name="Marcisauskas S."/>
            <person name="Kim Y."/>
            <person name="Blasche S."/>
        </authorList>
    </citation>
    <scope>NUCLEOTIDE SEQUENCE</scope>
    <source>
        <strain evidence="3">Olga-1</strain>
    </source>
</reference>
<dbReference type="Proteomes" id="UP000697127">
    <property type="component" value="Unassembled WGS sequence"/>
</dbReference>
<protein>
    <recommendedName>
        <fullName evidence="2">RGS domain-containing protein</fullName>
    </recommendedName>
</protein>
<feature type="region of interest" description="Disordered" evidence="1">
    <location>
        <begin position="1"/>
        <end position="29"/>
    </location>
</feature>
<dbReference type="EMBL" id="PUHW01000109">
    <property type="protein sequence ID" value="KAG0688973.1"/>
    <property type="molecule type" value="Genomic_DNA"/>
</dbReference>
<gene>
    <name evidence="3" type="ORF">C6P40_000256</name>
</gene>
<evidence type="ECO:0000313" key="4">
    <source>
        <dbReference type="Proteomes" id="UP000697127"/>
    </source>
</evidence>
<dbReference type="AlphaFoldDB" id="A0A9P6WNJ6"/>
<dbReference type="PROSITE" id="PS50132">
    <property type="entry name" value="RGS"/>
    <property type="match status" value="1"/>
</dbReference>
<evidence type="ECO:0000256" key="1">
    <source>
        <dbReference type="SAM" id="MobiDB-lite"/>
    </source>
</evidence>
<evidence type="ECO:0000259" key="2">
    <source>
        <dbReference type="PROSITE" id="PS50132"/>
    </source>
</evidence>
<keyword evidence="4" id="KW-1185">Reference proteome</keyword>
<feature type="compositionally biased region" description="Polar residues" evidence="1">
    <location>
        <begin position="1"/>
        <end position="11"/>
    </location>
</feature>